<reference evidence="1 2" key="1">
    <citation type="journal article" date="2019" name="Sci. Rep.">
        <title>Orb-weaving spider Araneus ventricosus genome elucidates the spidroin gene catalogue.</title>
        <authorList>
            <person name="Kono N."/>
            <person name="Nakamura H."/>
            <person name="Ohtoshi R."/>
            <person name="Moran D.A.P."/>
            <person name="Shinohara A."/>
            <person name="Yoshida Y."/>
            <person name="Fujiwara M."/>
            <person name="Mori M."/>
            <person name="Tomita M."/>
            <person name="Arakawa K."/>
        </authorList>
    </citation>
    <scope>NUCLEOTIDE SEQUENCE [LARGE SCALE GENOMIC DNA]</scope>
</reference>
<sequence>MVWNRKKNSSMFCLDEQRELGGFSFVLSARIDLAARMLQMTSVECDETEVITAFHTEKFNSFHTFLSKGIVLFVQVTVVVWKVKRMPTESASALSFLF</sequence>
<protein>
    <submittedName>
        <fullName evidence="1">Uncharacterized protein</fullName>
    </submittedName>
</protein>
<evidence type="ECO:0000313" key="1">
    <source>
        <dbReference type="EMBL" id="GBM21738.1"/>
    </source>
</evidence>
<comment type="caution">
    <text evidence="1">The sequence shown here is derived from an EMBL/GenBank/DDBJ whole genome shotgun (WGS) entry which is preliminary data.</text>
</comment>
<dbReference type="Proteomes" id="UP000499080">
    <property type="component" value="Unassembled WGS sequence"/>
</dbReference>
<evidence type="ECO:0000313" key="2">
    <source>
        <dbReference type="Proteomes" id="UP000499080"/>
    </source>
</evidence>
<organism evidence="1 2">
    <name type="scientific">Araneus ventricosus</name>
    <name type="common">Orbweaver spider</name>
    <name type="synonym">Epeira ventricosa</name>
    <dbReference type="NCBI Taxonomy" id="182803"/>
    <lineage>
        <taxon>Eukaryota</taxon>
        <taxon>Metazoa</taxon>
        <taxon>Ecdysozoa</taxon>
        <taxon>Arthropoda</taxon>
        <taxon>Chelicerata</taxon>
        <taxon>Arachnida</taxon>
        <taxon>Araneae</taxon>
        <taxon>Araneomorphae</taxon>
        <taxon>Entelegynae</taxon>
        <taxon>Araneoidea</taxon>
        <taxon>Araneidae</taxon>
        <taxon>Araneus</taxon>
    </lineage>
</organism>
<keyword evidence="2" id="KW-1185">Reference proteome</keyword>
<accession>A0A4Y2E132</accession>
<name>A0A4Y2E132_ARAVE</name>
<dbReference type="AlphaFoldDB" id="A0A4Y2E132"/>
<dbReference type="EMBL" id="BGPR01000466">
    <property type="protein sequence ID" value="GBM21738.1"/>
    <property type="molecule type" value="Genomic_DNA"/>
</dbReference>
<proteinExistence type="predicted"/>
<gene>
    <name evidence="1" type="ORF">AVEN_118271_1</name>
</gene>